<dbReference type="PANTHER" id="PTHR40128">
    <property type="entry name" value="EXPRESSED PROTEIN"/>
    <property type="match status" value="1"/>
</dbReference>
<reference evidence="1" key="2">
    <citation type="submission" date="2023-06" db="EMBL/GenBank/DDBJ databases">
        <authorList>
            <person name="Kobayashi Y."/>
            <person name="Kayamori A."/>
            <person name="Aoki K."/>
            <person name="Shiwa Y."/>
            <person name="Fujita N."/>
            <person name="Sugita T."/>
            <person name="Iwasaki W."/>
            <person name="Tanaka N."/>
            <person name="Takashima M."/>
        </authorList>
    </citation>
    <scope>NUCLEOTIDE SEQUENCE</scope>
    <source>
        <strain evidence="1">HIS016</strain>
    </source>
</reference>
<dbReference type="Gene3D" id="2.60.120.620">
    <property type="entry name" value="q2cbj1_9rhob like domain"/>
    <property type="match status" value="1"/>
</dbReference>
<reference evidence="1" key="1">
    <citation type="journal article" date="2023" name="BMC Genomics">
        <title>Chromosome-level genome assemblies of Cutaneotrichosporon spp. (Trichosporonales, Basidiomycota) reveal imbalanced evolution between nucleotide sequences and chromosome synteny.</title>
        <authorList>
            <person name="Kobayashi Y."/>
            <person name="Kayamori A."/>
            <person name="Aoki K."/>
            <person name="Shiwa Y."/>
            <person name="Matsutani M."/>
            <person name="Fujita N."/>
            <person name="Sugita T."/>
            <person name="Iwasaki W."/>
            <person name="Tanaka N."/>
            <person name="Takashima M."/>
        </authorList>
    </citation>
    <scope>NUCLEOTIDE SEQUENCE</scope>
    <source>
        <strain evidence="1">HIS016</strain>
    </source>
</reference>
<dbReference type="SUPFAM" id="SSF51197">
    <property type="entry name" value="Clavaminate synthase-like"/>
    <property type="match status" value="1"/>
</dbReference>
<keyword evidence="2" id="KW-1185">Reference proteome</keyword>
<dbReference type="AlphaFoldDB" id="A0AAD3YAL2"/>
<name>A0AAD3YAL2_9TREE</name>
<dbReference type="InterPro" id="IPR008775">
    <property type="entry name" value="Phytyl_CoA_dOase-like"/>
</dbReference>
<sequence length="354" mass="39685">MAAAATMTMAEGVTHYPDPVHNVPPSIRTDGPRVQAGWDLDALKLEGNQGGVIPPSYLSWLTPIPADAPIEDIRAAYERDGVVHIRGLLNREDVLSTREKFFEFVAPSGVLKPGTSARDAIYNTALDPSHFPGPSATQFNRSQNDNALLDYSTRAGREDFIVSFSDQAPLLDFVSRLMPWQEPMRFRRQLLRTNIPRSYNTATRVHYDQMYLRKMEPGALTAWIPIGDVSPVSGGLLYLEGSREMGLEIERAFLEMNSGLDPEEQVSAFNQNMLYGGGLTKDCAAFARATNRRWLVGDYRAGDVVFHHSCMIHCSANNEDPEDKIRLATDVRFTDRMAPFDDRWNEFYYAGDGK</sequence>
<dbReference type="EMBL" id="BTCM01000001">
    <property type="protein sequence ID" value="GMK54834.1"/>
    <property type="molecule type" value="Genomic_DNA"/>
</dbReference>
<evidence type="ECO:0008006" key="3">
    <source>
        <dbReference type="Google" id="ProtNLM"/>
    </source>
</evidence>
<gene>
    <name evidence="1" type="ORF">CspeluHIS016_0114200</name>
</gene>
<proteinExistence type="predicted"/>
<comment type="caution">
    <text evidence="1">The sequence shown here is derived from an EMBL/GenBank/DDBJ whole genome shotgun (WGS) entry which is preliminary data.</text>
</comment>
<protein>
    <recommendedName>
        <fullName evidence="3">Phytanoyl-CoA dioxygenase</fullName>
    </recommendedName>
</protein>
<dbReference type="Proteomes" id="UP001222932">
    <property type="component" value="Unassembled WGS sequence"/>
</dbReference>
<accession>A0AAD3YAL2</accession>
<evidence type="ECO:0000313" key="1">
    <source>
        <dbReference type="EMBL" id="GMK54834.1"/>
    </source>
</evidence>
<dbReference type="Pfam" id="PF05721">
    <property type="entry name" value="PhyH"/>
    <property type="match status" value="1"/>
</dbReference>
<organism evidence="1 2">
    <name type="scientific">Cutaneotrichosporon spelunceum</name>
    <dbReference type="NCBI Taxonomy" id="1672016"/>
    <lineage>
        <taxon>Eukaryota</taxon>
        <taxon>Fungi</taxon>
        <taxon>Dikarya</taxon>
        <taxon>Basidiomycota</taxon>
        <taxon>Agaricomycotina</taxon>
        <taxon>Tremellomycetes</taxon>
        <taxon>Trichosporonales</taxon>
        <taxon>Trichosporonaceae</taxon>
        <taxon>Cutaneotrichosporon</taxon>
    </lineage>
</organism>
<evidence type="ECO:0000313" key="2">
    <source>
        <dbReference type="Proteomes" id="UP001222932"/>
    </source>
</evidence>
<dbReference type="PANTHER" id="PTHR40128:SF1">
    <property type="entry name" value="PHYTANOYL-COA HYDROXYLASE"/>
    <property type="match status" value="1"/>
</dbReference>